<sequence length="299" mass="34295">MLCNTRNMNFTFCCLVIAISTCWYGVFGVFNKDVVCILDKDSNVPVCKQVEPENDNNIVDGAIPIHDPYIPRSDVKFYNCSNIECKPVILYSITQITSPALILKSCFLQEPEQFECENIRYNYFKNIDKLLFLSNNIPSKTFYLVDCLVYTDGERVCHTKDTSDSPTKLIDTGEIVRPKETAVLSQDEYVCEQRAAEEVICDLNPYVPFKTGLNFKEAPKIVPNILLKTGTFLVPLKLACEEHWCGYRGLIPKTRRSGYQPPGGDVYRCYYAKKQQICKKIYNIYNTPEKIFDAQNVRK</sequence>
<gene>
    <name evidence="1" type="ORF">MSG28_007497</name>
</gene>
<accession>A0ACC0JXM0</accession>
<protein>
    <submittedName>
        <fullName evidence="1">Uncharacterized protein</fullName>
    </submittedName>
</protein>
<evidence type="ECO:0000313" key="2">
    <source>
        <dbReference type="Proteomes" id="UP001064048"/>
    </source>
</evidence>
<comment type="caution">
    <text evidence="1">The sequence shown here is derived from an EMBL/GenBank/DDBJ whole genome shotgun (WGS) entry which is preliminary data.</text>
</comment>
<dbReference type="EMBL" id="CM046112">
    <property type="protein sequence ID" value="KAI8428850.1"/>
    <property type="molecule type" value="Genomic_DNA"/>
</dbReference>
<evidence type="ECO:0000313" key="1">
    <source>
        <dbReference type="EMBL" id="KAI8428850.1"/>
    </source>
</evidence>
<proteinExistence type="predicted"/>
<reference evidence="1 2" key="1">
    <citation type="journal article" date="2022" name="Genome Biol. Evol.">
        <title>The Spruce Budworm Genome: Reconstructing the Evolutionary History of Antifreeze Proteins.</title>
        <authorList>
            <person name="Beliveau C."/>
            <person name="Gagne P."/>
            <person name="Picq S."/>
            <person name="Vernygora O."/>
            <person name="Keeling C.I."/>
            <person name="Pinkney K."/>
            <person name="Doucet D."/>
            <person name="Wen F."/>
            <person name="Johnston J.S."/>
            <person name="Maaroufi H."/>
            <person name="Boyle B."/>
            <person name="Laroche J."/>
            <person name="Dewar K."/>
            <person name="Juretic N."/>
            <person name="Blackburn G."/>
            <person name="Nisole A."/>
            <person name="Brunet B."/>
            <person name="Brandao M."/>
            <person name="Lumley L."/>
            <person name="Duan J."/>
            <person name="Quan G."/>
            <person name="Lucarotti C.J."/>
            <person name="Roe A.D."/>
            <person name="Sperling F.A.H."/>
            <person name="Levesque R.C."/>
            <person name="Cusson M."/>
        </authorList>
    </citation>
    <scope>NUCLEOTIDE SEQUENCE [LARGE SCALE GENOMIC DNA]</scope>
    <source>
        <strain evidence="1">Glfc:IPQL:Cfum</strain>
    </source>
</reference>
<name>A0ACC0JXM0_CHOFU</name>
<keyword evidence="2" id="KW-1185">Reference proteome</keyword>
<organism evidence="1 2">
    <name type="scientific">Choristoneura fumiferana</name>
    <name type="common">Spruce budworm moth</name>
    <name type="synonym">Archips fumiferana</name>
    <dbReference type="NCBI Taxonomy" id="7141"/>
    <lineage>
        <taxon>Eukaryota</taxon>
        <taxon>Metazoa</taxon>
        <taxon>Ecdysozoa</taxon>
        <taxon>Arthropoda</taxon>
        <taxon>Hexapoda</taxon>
        <taxon>Insecta</taxon>
        <taxon>Pterygota</taxon>
        <taxon>Neoptera</taxon>
        <taxon>Endopterygota</taxon>
        <taxon>Lepidoptera</taxon>
        <taxon>Glossata</taxon>
        <taxon>Ditrysia</taxon>
        <taxon>Tortricoidea</taxon>
        <taxon>Tortricidae</taxon>
        <taxon>Tortricinae</taxon>
        <taxon>Choristoneura</taxon>
    </lineage>
</organism>
<dbReference type="Proteomes" id="UP001064048">
    <property type="component" value="Chromosome 12"/>
</dbReference>